<dbReference type="PANTHER" id="PTHR19980:SF0">
    <property type="entry name" value="CLEAVAGE STIMULATION FACTOR SUBUNIT 3"/>
    <property type="match status" value="1"/>
</dbReference>
<feature type="domain" description="Suppressor of forked" evidence="6">
    <location>
        <begin position="250"/>
        <end position="857"/>
    </location>
</feature>
<dbReference type="EMBL" id="CAJPDS010000033">
    <property type="protein sequence ID" value="CAF9923407.1"/>
    <property type="molecule type" value="Genomic_DNA"/>
</dbReference>
<evidence type="ECO:0000256" key="3">
    <source>
        <dbReference type="ARBA" id="ARBA00023242"/>
    </source>
</evidence>
<dbReference type="SMART" id="SM00386">
    <property type="entry name" value="HAT"/>
    <property type="match status" value="7"/>
</dbReference>
<dbReference type="InterPro" id="IPR008847">
    <property type="entry name" value="Suf"/>
</dbReference>
<accession>A0A8H3ICW2</accession>
<dbReference type="GO" id="GO:0003729">
    <property type="term" value="F:mRNA binding"/>
    <property type="evidence" value="ECO:0007669"/>
    <property type="project" value="TreeGrafter"/>
</dbReference>
<name>A0A8H3ICW2_9LECA</name>
<keyword evidence="2" id="KW-0677">Repeat</keyword>
<feature type="region of interest" description="Disordered" evidence="5">
    <location>
        <begin position="20"/>
        <end position="170"/>
    </location>
</feature>
<dbReference type="SUPFAM" id="SSF48452">
    <property type="entry name" value="TPR-like"/>
    <property type="match status" value="2"/>
</dbReference>
<feature type="region of interest" description="Disordered" evidence="5">
    <location>
        <begin position="1074"/>
        <end position="1099"/>
    </location>
</feature>
<evidence type="ECO:0000256" key="2">
    <source>
        <dbReference type="ARBA" id="ARBA00022737"/>
    </source>
</evidence>
<evidence type="ECO:0000256" key="4">
    <source>
        <dbReference type="RuleBase" id="RU369035"/>
    </source>
</evidence>
<dbReference type="Proteomes" id="UP000664521">
    <property type="component" value="Unassembled WGS sequence"/>
</dbReference>
<dbReference type="PANTHER" id="PTHR19980">
    <property type="entry name" value="RNA CLEAVAGE STIMULATION FACTOR"/>
    <property type="match status" value="1"/>
</dbReference>
<feature type="compositionally biased region" description="Basic and acidic residues" evidence="5">
    <location>
        <begin position="931"/>
        <end position="946"/>
    </location>
</feature>
<evidence type="ECO:0000256" key="1">
    <source>
        <dbReference type="ARBA" id="ARBA00002863"/>
    </source>
</evidence>
<feature type="compositionally biased region" description="Polar residues" evidence="5">
    <location>
        <begin position="102"/>
        <end position="114"/>
    </location>
</feature>
<sequence>MADEAAEAAFLDAMRAQNNAAGGREVYGTTSQQQTDSVSDDEYDPAAVMHAESLSTDAQDPAVPLSSTSASAVKPVISSAPQEPYLPTAASVPDDTEESDQSRSMSPDSTQSLSGVPRIISQPEGEVIKEAPKSEGTINGAEEGPGTITNGQPLNPASPAIPDILPDSLPTEHVSIQNDVQGVPSAESFQNTVAPSVSDIPATTTNAEAASDGKSVAEPSTSALQSQLKAKAEILPASATTAPKARLPHDRIGILEDRIQADPKGDLDAWLTLISEHRQRGKLNDARKVYERFFEVFPSAAEQWAAYAKMENEAQERQKMEEIFAKTLMTIPHLQLWSMYIDHIRRVNNLATDTSGEARKTIQQAYKVALEHVGIDKEAGRLWQDYIQFLKSGPGIVGGSNWQDQQKMDQLREAYQQAICVPTQAVTALWKDYDQFENGLNKVTGRKFLQERSANYMTARGENIQIQNITRNLRRNTLPILPPALGCEGHEQYMEQLGIWKQWIEWEKSDPLVIMVENVAGYRARVLFAYKQALMSLRFWPEIWFEAAEFCFANNDEALGNDLLSKGIEANPESCLLTFKKADRYELATASEDGEAAAKRRGKAIKAIYKVLLDALYGALAKEKTREVQELAQIEAQYASQSQQSLEKADADDEEVNQEEILEIEKRKAQHIDTAKKSSASYTHVLKKTVTFSWIALMRSMRRIQGKGRTKDDEFGGSRMIFGDARKRGQVTTDLYIESAYMEYHCYEPEATRKIFERGLKLYPDDEQFALEYIRHLTNTNDHTNARVIFQTVVSKLLSKPETRAKAKPLFVYFHDFESRYGELAGIMKIEDRMRENFPEDPTLAQFSRRFIAPEFDPRVVRVIVSPATQTKPKVIPIPSIEVPRDTPPKPSVQADNSPKRPLPLEDSDTEVGRPRKMARGESPLKGAAGRRLDQQRRARQNETPHFDGTSSVHAPPPPSLPPNITFFLSILPKTQVFNDSGTTKISPVKAVQLLRDLYIPSDAAEVERRMKSRPAPLNVPQPPPQTVQHPPPLPQHLNYGDHANLGQHMPPMPPMPPQQYGQYNGGYPLFLSRSSPPPDPRNGFMQHGGGNGPRNGYGQGFVSHPPTPSLEDGCGPSFAPANPPPAQTMAFQNPFGERDLTGEDASAFNEEAKQRLRAHSVLLSHARQFLR</sequence>
<dbReference type="InterPro" id="IPR011990">
    <property type="entry name" value="TPR-like_helical_dom_sf"/>
</dbReference>
<comment type="caution">
    <text evidence="7">The sequence shown here is derived from an EMBL/GenBank/DDBJ whole genome shotgun (WGS) entry which is preliminary data.</text>
</comment>
<dbReference type="InterPro" id="IPR045243">
    <property type="entry name" value="Rna14-like"/>
</dbReference>
<feature type="compositionally biased region" description="Gly residues" evidence="5">
    <location>
        <begin position="1087"/>
        <end position="1099"/>
    </location>
</feature>
<dbReference type="OrthoDB" id="26282at2759"/>
<dbReference type="Gene3D" id="1.25.40.1040">
    <property type="match status" value="1"/>
</dbReference>
<feature type="region of interest" description="Disordered" evidence="5">
    <location>
        <begin position="876"/>
        <end position="961"/>
    </location>
</feature>
<keyword evidence="4" id="KW-0507">mRNA processing</keyword>
<keyword evidence="8" id="KW-1185">Reference proteome</keyword>
<dbReference type="Pfam" id="PF05843">
    <property type="entry name" value="Suf"/>
    <property type="match status" value="1"/>
</dbReference>
<evidence type="ECO:0000313" key="8">
    <source>
        <dbReference type="Proteomes" id="UP000664521"/>
    </source>
</evidence>
<dbReference type="GO" id="GO:0005634">
    <property type="term" value="C:nucleus"/>
    <property type="evidence" value="ECO:0007669"/>
    <property type="project" value="UniProtKB-SubCell"/>
</dbReference>
<feature type="compositionally biased region" description="Polar residues" evidence="5">
    <location>
        <begin position="28"/>
        <end position="37"/>
    </location>
</feature>
<gene>
    <name evidence="7" type="primary">RNA14</name>
    <name evidence="7" type="ORF">HETSPECPRED_005316</name>
</gene>
<keyword evidence="4" id="KW-0963">Cytoplasm</keyword>
<dbReference type="GO" id="GO:0180010">
    <property type="term" value="P:co-transcriptional mRNA 3'-end processing, cleavage and polyadenylation pathway"/>
    <property type="evidence" value="ECO:0007669"/>
    <property type="project" value="UniProtKB-UniRule"/>
</dbReference>
<evidence type="ECO:0000259" key="6">
    <source>
        <dbReference type="Pfam" id="PF05843"/>
    </source>
</evidence>
<dbReference type="InterPro" id="IPR003107">
    <property type="entry name" value="HAT"/>
</dbReference>
<evidence type="ECO:0000313" key="7">
    <source>
        <dbReference type="EMBL" id="CAF9923407.1"/>
    </source>
</evidence>
<dbReference type="AlphaFoldDB" id="A0A8H3ICW2"/>
<protein>
    <recommendedName>
        <fullName evidence="4">mRNA 3'-end-processing protein RNA14</fullName>
    </recommendedName>
</protein>
<comment type="function">
    <text evidence="1 4">Component of the cleavage factor IA (CFIA) complex, which is involved in the endonucleolytic cleavage during polyadenylation-dependent pre-mRNA 3'-end formation.</text>
</comment>
<dbReference type="GO" id="GO:0005737">
    <property type="term" value="C:cytoplasm"/>
    <property type="evidence" value="ECO:0007669"/>
    <property type="project" value="UniProtKB-SubCell"/>
</dbReference>
<proteinExistence type="predicted"/>
<organism evidence="7 8">
    <name type="scientific">Heterodermia speciosa</name>
    <dbReference type="NCBI Taxonomy" id="116794"/>
    <lineage>
        <taxon>Eukaryota</taxon>
        <taxon>Fungi</taxon>
        <taxon>Dikarya</taxon>
        <taxon>Ascomycota</taxon>
        <taxon>Pezizomycotina</taxon>
        <taxon>Lecanoromycetes</taxon>
        <taxon>OSLEUM clade</taxon>
        <taxon>Lecanoromycetidae</taxon>
        <taxon>Caliciales</taxon>
        <taxon>Physciaceae</taxon>
        <taxon>Heterodermia</taxon>
    </lineage>
</organism>
<reference evidence="7" key="1">
    <citation type="submission" date="2021-03" db="EMBL/GenBank/DDBJ databases">
        <authorList>
            <person name="Tagirdzhanova G."/>
        </authorList>
    </citation>
    <scope>NUCLEOTIDE SEQUENCE</scope>
</reference>
<comment type="subcellular location">
    <subcellularLocation>
        <location evidence="4">Nucleus</location>
    </subcellularLocation>
    <subcellularLocation>
        <location evidence="4">Cytoplasm</location>
    </subcellularLocation>
    <text evidence="4">Nucleus and/or cytoplasm.</text>
</comment>
<evidence type="ECO:0000256" key="5">
    <source>
        <dbReference type="SAM" id="MobiDB-lite"/>
    </source>
</evidence>
<keyword evidence="3 4" id="KW-0539">Nucleus</keyword>